<name>A0ABC9Y5H0_GRUJA</name>
<feature type="domain" description="Reverse transcriptase" evidence="1">
    <location>
        <begin position="52"/>
        <end position="154"/>
    </location>
</feature>
<dbReference type="Pfam" id="PF00078">
    <property type="entry name" value="RVT_1"/>
    <property type="match status" value="1"/>
</dbReference>
<sequence>MGPDEMHLWVLRELVEEVAKPLSIIFEKLWQSGKVTTDWKRGNITHISKNGKKEDPGNYRLVSLISVPGKTMEQILLETMLRDMENKEVITDSHHDFTKDKSCLTNLVAFYDRVTVLVDKGSATDVIYLHLCKAFDTVLHDILVFKLERHRFNRWTCGGLTLAGGQVPTRAALSLPLLN</sequence>
<dbReference type="InterPro" id="IPR000477">
    <property type="entry name" value="RT_dom"/>
</dbReference>
<keyword evidence="3" id="KW-1185">Reference proteome</keyword>
<evidence type="ECO:0000313" key="2">
    <source>
        <dbReference type="EMBL" id="GAB0204774.1"/>
    </source>
</evidence>
<protein>
    <submittedName>
        <fullName evidence="2">Mitochondrial enolase superfamily member 1</fullName>
    </submittedName>
</protein>
<dbReference type="PANTHER" id="PTHR33332">
    <property type="entry name" value="REVERSE TRANSCRIPTASE DOMAIN-CONTAINING PROTEIN"/>
    <property type="match status" value="1"/>
</dbReference>
<dbReference type="AlphaFoldDB" id="A0ABC9Y5H0"/>
<comment type="caution">
    <text evidence="2">The sequence shown here is derived from an EMBL/GenBank/DDBJ whole genome shotgun (WGS) entry which is preliminary data.</text>
</comment>
<accession>A0ABC9Y5H0</accession>
<dbReference type="Proteomes" id="UP001623348">
    <property type="component" value="Unassembled WGS sequence"/>
</dbReference>
<dbReference type="EMBL" id="BAAFJT010000040">
    <property type="protein sequence ID" value="GAB0204774.1"/>
    <property type="molecule type" value="Genomic_DNA"/>
</dbReference>
<gene>
    <name evidence="2" type="ORF">GRJ2_002943000</name>
</gene>
<reference evidence="2 3" key="1">
    <citation type="submission" date="2024-06" db="EMBL/GenBank/DDBJ databases">
        <title>The draft genome of Grus japonensis, version 3.</title>
        <authorList>
            <person name="Nabeshima K."/>
            <person name="Suzuki S."/>
            <person name="Onuma M."/>
        </authorList>
    </citation>
    <scope>NUCLEOTIDE SEQUENCE [LARGE SCALE GENOMIC DNA]</scope>
    <source>
        <strain evidence="2 3">451A</strain>
    </source>
</reference>
<evidence type="ECO:0000259" key="1">
    <source>
        <dbReference type="Pfam" id="PF00078"/>
    </source>
</evidence>
<organism evidence="2 3">
    <name type="scientific">Grus japonensis</name>
    <name type="common">Japanese crane</name>
    <name type="synonym">Red-crowned crane</name>
    <dbReference type="NCBI Taxonomy" id="30415"/>
    <lineage>
        <taxon>Eukaryota</taxon>
        <taxon>Metazoa</taxon>
        <taxon>Chordata</taxon>
        <taxon>Craniata</taxon>
        <taxon>Vertebrata</taxon>
        <taxon>Euteleostomi</taxon>
        <taxon>Archelosauria</taxon>
        <taxon>Archosauria</taxon>
        <taxon>Dinosauria</taxon>
        <taxon>Saurischia</taxon>
        <taxon>Theropoda</taxon>
        <taxon>Coelurosauria</taxon>
        <taxon>Aves</taxon>
        <taxon>Neognathae</taxon>
        <taxon>Neoaves</taxon>
        <taxon>Gruiformes</taxon>
        <taxon>Gruidae</taxon>
        <taxon>Grus</taxon>
    </lineage>
</organism>
<evidence type="ECO:0000313" key="3">
    <source>
        <dbReference type="Proteomes" id="UP001623348"/>
    </source>
</evidence>
<proteinExistence type="predicted"/>